<feature type="repeat" description="TPR" evidence="1">
    <location>
        <begin position="72"/>
        <end position="105"/>
    </location>
</feature>
<keyword evidence="2" id="KW-0732">Signal</keyword>
<comment type="caution">
    <text evidence="3">The sequence shown here is derived from an EMBL/GenBank/DDBJ whole genome shotgun (WGS) entry which is preliminary data.</text>
</comment>
<evidence type="ECO:0000313" key="3">
    <source>
        <dbReference type="EMBL" id="TQF00556.1"/>
    </source>
</evidence>
<dbReference type="AlphaFoldDB" id="A0A540VUW3"/>
<dbReference type="Gene3D" id="1.25.40.10">
    <property type="entry name" value="Tetratricopeptide repeat domain"/>
    <property type="match status" value="1"/>
</dbReference>
<dbReference type="EMBL" id="VIFK01000010">
    <property type="protein sequence ID" value="TQF00556.1"/>
    <property type="molecule type" value="Genomic_DNA"/>
</dbReference>
<keyword evidence="1" id="KW-0802">TPR repeat</keyword>
<accession>A0A540VUW3</accession>
<feature type="signal peptide" evidence="2">
    <location>
        <begin position="1"/>
        <end position="24"/>
    </location>
</feature>
<protein>
    <submittedName>
        <fullName evidence="3">Uncharacterized protein</fullName>
    </submittedName>
</protein>
<gene>
    <name evidence="3" type="ORF">FKY71_03005</name>
</gene>
<dbReference type="SMART" id="SM00028">
    <property type="entry name" value="TPR"/>
    <property type="match status" value="1"/>
</dbReference>
<name>A0A540VUW3_9GAMM</name>
<evidence type="ECO:0000313" key="4">
    <source>
        <dbReference type="Proteomes" id="UP000315400"/>
    </source>
</evidence>
<sequence length="159" mass="17012">MRGMSTLSKSIVGLILGMVLTGCATHSANQPTGRTPALIQQLDGAAAALRAGEIEKAERLYMSIATDYPEIAVAHLQLGNMAYQSNRSEAAQQHFKTALEREPGHVLATYNLAMVHLQSARELLADHKELAPVTAARPGLVAIRQALEGLNSSAPHQDH</sequence>
<dbReference type="PROSITE" id="PS51257">
    <property type="entry name" value="PROKAR_LIPOPROTEIN"/>
    <property type="match status" value="1"/>
</dbReference>
<dbReference type="InterPro" id="IPR011990">
    <property type="entry name" value="TPR-like_helical_dom_sf"/>
</dbReference>
<dbReference type="SUPFAM" id="SSF48452">
    <property type="entry name" value="TPR-like"/>
    <property type="match status" value="1"/>
</dbReference>
<dbReference type="STRING" id="1260251.SPISAL_03690"/>
<dbReference type="Proteomes" id="UP000315400">
    <property type="component" value="Unassembled WGS sequence"/>
</dbReference>
<reference evidence="3 4" key="1">
    <citation type="submission" date="2019-06" db="EMBL/GenBank/DDBJ databases">
        <title>Metagenome assembled Genome of Spiribacter salinus SL48-SHIP from the microbial mat of Salt Lake 48 (Novosibirsk region, Russia).</title>
        <authorList>
            <person name="Shipova A."/>
            <person name="Rozanov A.S."/>
            <person name="Bryanskaya A.V."/>
            <person name="Peltek S.E."/>
        </authorList>
    </citation>
    <scope>NUCLEOTIDE SEQUENCE [LARGE SCALE GENOMIC DNA]</scope>
    <source>
        <strain evidence="3">SL48-SHIP-2</strain>
    </source>
</reference>
<feature type="chain" id="PRO_5022019962" evidence="2">
    <location>
        <begin position="25"/>
        <end position="159"/>
    </location>
</feature>
<proteinExistence type="predicted"/>
<organism evidence="3 4">
    <name type="scientific">Spiribacter salinus</name>
    <dbReference type="NCBI Taxonomy" id="1335746"/>
    <lineage>
        <taxon>Bacteria</taxon>
        <taxon>Pseudomonadati</taxon>
        <taxon>Pseudomonadota</taxon>
        <taxon>Gammaproteobacteria</taxon>
        <taxon>Chromatiales</taxon>
        <taxon>Ectothiorhodospiraceae</taxon>
        <taxon>Spiribacter</taxon>
    </lineage>
</organism>
<dbReference type="InterPro" id="IPR019734">
    <property type="entry name" value="TPR_rpt"/>
</dbReference>
<evidence type="ECO:0000256" key="1">
    <source>
        <dbReference type="PROSITE-ProRule" id="PRU00339"/>
    </source>
</evidence>
<evidence type="ECO:0000256" key="2">
    <source>
        <dbReference type="SAM" id="SignalP"/>
    </source>
</evidence>
<dbReference type="PROSITE" id="PS50005">
    <property type="entry name" value="TPR"/>
    <property type="match status" value="1"/>
</dbReference>